<reference evidence="1" key="1">
    <citation type="journal article" date="2012" name="PLoS Negl. Trop. Dis.">
        <title>A systematically improved high quality genome and transcriptome of the human blood fluke Schistosoma mansoni.</title>
        <authorList>
            <person name="Protasio A.V."/>
            <person name="Tsai I.J."/>
            <person name="Babbage A."/>
            <person name="Nichol S."/>
            <person name="Hunt M."/>
            <person name="Aslett M.A."/>
            <person name="De Silva N."/>
            <person name="Velarde G.S."/>
            <person name="Anderson T.J."/>
            <person name="Clark R.C."/>
            <person name="Davidson C."/>
            <person name="Dillon G.P."/>
            <person name="Holroyd N.E."/>
            <person name="LoVerde P.T."/>
            <person name="Lloyd C."/>
            <person name="McQuillan J."/>
            <person name="Oliveira G."/>
            <person name="Otto T.D."/>
            <person name="Parker-Manuel S.J."/>
            <person name="Quail M.A."/>
            <person name="Wilson R.A."/>
            <person name="Zerlotini A."/>
            <person name="Dunne D.W."/>
            <person name="Berriman M."/>
        </authorList>
    </citation>
    <scope>NUCLEOTIDE SEQUENCE [LARGE SCALE GENOMIC DNA]</scope>
    <source>
        <strain evidence="1">Puerto Rican</strain>
    </source>
</reference>
<accession>A0A5K4F8N2</accession>
<dbReference type="InParanoid" id="A0A5K4F8N2"/>
<evidence type="ECO:0000313" key="2">
    <source>
        <dbReference type="WBParaSite" id="Smp_325820.1"/>
    </source>
</evidence>
<keyword evidence="1" id="KW-1185">Reference proteome</keyword>
<dbReference type="Proteomes" id="UP000008854">
    <property type="component" value="Unassembled WGS sequence"/>
</dbReference>
<dbReference type="WBParaSite" id="Smp_325820.1">
    <property type="protein sequence ID" value="Smp_325820.1"/>
    <property type="gene ID" value="Smp_325820"/>
</dbReference>
<evidence type="ECO:0000313" key="1">
    <source>
        <dbReference type="Proteomes" id="UP000008854"/>
    </source>
</evidence>
<dbReference type="AlphaFoldDB" id="A0A5K4F8N2"/>
<proteinExistence type="predicted"/>
<name>A0A5K4F8N2_SCHMA</name>
<sequence length="346" mass="40829">MGNCLNISNHKKSNYYLNNKFINCLTTNLKLLHKTHHHIHNDINARNSMFTVDLNELNQCVLLINNHELNHNIQDLLHNEDSSNKLNFHSILNDDNDVSNDKDFNCHSLLFKRWNSILFNYYNDLSIIQNKFINYFVPIKNKKIEHTTTTTINTTNITTIKNQNNLKKLKSTYWPLINTSILGFTVLKSNMLNFIEWFQYNEDEIYSNMDVNQLSMKGKQMKMNYLNKTNIYTNVNIVNNNSNNNNDDILLPIGWLRYTMFIYQTKLDTIKFLTIFHKMKYILHSIEIKTGCKILISKGLFIYKGNLIRKFVIDGPNKKQILQCYSSLPQLFHRLLILECDRPCTT</sequence>
<organism evidence="1 2">
    <name type="scientific">Schistosoma mansoni</name>
    <name type="common">Blood fluke</name>
    <dbReference type="NCBI Taxonomy" id="6183"/>
    <lineage>
        <taxon>Eukaryota</taxon>
        <taxon>Metazoa</taxon>
        <taxon>Spiralia</taxon>
        <taxon>Lophotrochozoa</taxon>
        <taxon>Platyhelminthes</taxon>
        <taxon>Trematoda</taxon>
        <taxon>Digenea</taxon>
        <taxon>Strigeidida</taxon>
        <taxon>Schistosomatoidea</taxon>
        <taxon>Schistosomatidae</taxon>
        <taxon>Schistosoma</taxon>
    </lineage>
</organism>
<protein>
    <submittedName>
        <fullName evidence="2">Protein kinase domain-containing protein</fullName>
    </submittedName>
</protein>
<reference evidence="2" key="2">
    <citation type="submission" date="2019-11" db="UniProtKB">
        <authorList>
            <consortium name="WormBaseParasite"/>
        </authorList>
    </citation>
    <scope>IDENTIFICATION</scope>
    <source>
        <strain evidence="2">Puerto Rican</strain>
    </source>
</reference>